<dbReference type="AlphaFoldDB" id="A0A5B8Z4Y4"/>
<gene>
    <name evidence="1" type="ORF">FSZ17_13455</name>
</gene>
<dbReference type="KEGG" id="bda:FSZ17_13455"/>
<dbReference type="STRING" id="1742359.GCA_001439625_01760"/>
<keyword evidence="2" id="KW-1185">Reference proteome</keyword>
<evidence type="ECO:0000313" key="1">
    <source>
        <dbReference type="EMBL" id="QED48160.1"/>
    </source>
</evidence>
<reference evidence="2" key="1">
    <citation type="submission" date="2019-08" db="EMBL/GenBank/DDBJ databases">
        <authorList>
            <person name="Zheng X."/>
        </authorList>
    </citation>
    <scope>NUCLEOTIDE SEQUENCE [LARGE SCALE GENOMIC DNA]</scope>
    <source>
        <strain evidence="2">FJAT-25496</strain>
    </source>
</reference>
<evidence type="ECO:0000313" key="2">
    <source>
        <dbReference type="Proteomes" id="UP000321555"/>
    </source>
</evidence>
<dbReference type="InterPro" id="IPR022368">
    <property type="entry name" value="Thiazole_bacteriocin_mat_put"/>
</dbReference>
<dbReference type="OrthoDB" id="2369163at2"/>
<dbReference type="Proteomes" id="UP000321555">
    <property type="component" value="Chromosome"/>
</dbReference>
<dbReference type="Gene3D" id="3.40.50.720">
    <property type="entry name" value="NAD(P)-binding Rossmann-like Domain"/>
    <property type="match status" value="1"/>
</dbReference>
<dbReference type="RefSeq" id="WP_057770868.1">
    <property type="nucleotide sequence ID" value="NZ_CP042593.1"/>
</dbReference>
<dbReference type="NCBIfam" id="TIGR03693">
    <property type="entry name" value="ocin_ThiF_like"/>
    <property type="match status" value="1"/>
</dbReference>
<accession>A0A5B8Z4Y4</accession>
<sequence length="654" mass="73904">MTKITPSMRLKVKRDTFFFPDSNNGVYFRNNLCSFRMEGSTIDQWVEKLMPMFNGEYTIGDLTGGLPNQYQNRVNEIAEVLYKNGFVQDISNDRSHQLSDQILKKYASQIEFLNNFGDSGAYRFQTYRQTKVLAVGSGPFLVSLVSALIESGLPKFHFLIKDSNQTNRRRMMEIVSHARLTDSEVAIEEVFLQKEGKDSWREIVQGYDSIMYVSQDDDIEELRSLHAICREEGKMFIPAISLQQVGLAGPLVNPESKGCWESAWRRIHQSALSKDEEFTAYSSTAGAMLANVIVFELFKEITREEKSEQEYQFFLLDLDTLEGNWHSFIPHPMVDGNVSAEWVQDLDLQIENSKRKSEESVLFLILSHLTSAESGIFHIWEEGDLSQLPLAQCRVQAVDLLSEGPAELLPEIISAGLTHEEARRESGLAGLEAYVSRIANLLDTTQSPQQEVNGSFSDEKEYVGVGAGETIAECVARGLQRCLEEELNKQLFDQKYLISRVLLSEIGDERCRYYLQALTTLQGEPVIGLGEEVDGFPVVWIGTNDDWHRNTGLNITLALRNALQQALMDAQNKVNSNTMQQVEASSILLEEKAPQNIIIPACEDIAQPEVLKYALQTLEQNHKRLSVIELAVEPFLQEGLARVYGVLLRKEESS</sequence>
<dbReference type="EMBL" id="CP042593">
    <property type="protein sequence ID" value="QED48160.1"/>
    <property type="molecule type" value="Genomic_DNA"/>
</dbReference>
<organism evidence="1 2">
    <name type="scientific">Cytobacillus dafuensis</name>
    <name type="common">Bacillus dafuensis</name>
    <dbReference type="NCBI Taxonomy" id="1742359"/>
    <lineage>
        <taxon>Bacteria</taxon>
        <taxon>Bacillati</taxon>
        <taxon>Bacillota</taxon>
        <taxon>Bacilli</taxon>
        <taxon>Bacillales</taxon>
        <taxon>Bacillaceae</taxon>
        <taxon>Cytobacillus</taxon>
    </lineage>
</organism>
<name>A0A5B8Z4Y4_CYTDA</name>
<protein>
    <submittedName>
        <fullName evidence="1">Putative thiazole-containing bacteriocin maturation protein</fullName>
    </submittedName>
</protein>
<proteinExistence type="predicted"/>